<dbReference type="SMART" id="SM00850">
    <property type="entry name" value="LytTR"/>
    <property type="match status" value="1"/>
</dbReference>
<dbReference type="InterPro" id="IPR046947">
    <property type="entry name" value="LytR-like"/>
</dbReference>
<dbReference type="Gene3D" id="2.40.50.1020">
    <property type="entry name" value="LytTr DNA-binding domain"/>
    <property type="match status" value="1"/>
</dbReference>
<dbReference type="Pfam" id="PF04397">
    <property type="entry name" value="LytTR"/>
    <property type="match status" value="1"/>
</dbReference>
<gene>
    <name evidence="4" type="ORF">G5B37_14050</name>
</gene>
<evidence type="ECO:0000313" key="5">
    <source>
        <dbReference type="Proteomes" id="UP000505306"/>
    </source>
</evidence>
<keyword evidence="1" id="KW-0597">Phosphoprotein</keyword>
<dbReference type="GO" id="GO:0000156">
    <property type="term" value="F:phosphorelay response regulator activity"/>
    <property type="evidence" value="ECO:0007669"/>
    <property type="project" value="InterPro"/>
</dbReference>
<dbReference type="RefSeq" id="WP_164680655.1">
    <property type="nucleotide sequence ID" value="NZ_CP049057.1"/>
</dbReference>
<feature type="domain" description="HTH LytTR-type" evidence="3">
    <location>
        <begin position="128"/>
        <end position="195"/>
    </location>
</feature>
<protein>
    <submittedName>
        <fullName evidence="4">Response regulator</fullName>
    </submittedName>
</protein>
<feature type="domain" description="Response regulatory" evidence="2">
    <location>
        <begin position="3"/>
        <end position="117"/>
    </location>
</feature>
<evidence type="ECO:0000259" key="2">
    <source>
        <dbReference type="PROSITE" id="PS50110"/>
    </source>
</evidence>
<dbReference type="InterPro" id="IPR011006">
    <property type="entry name" value="CheY-like_superfamily"/>
</dbReference>
<evidence type="ECO:0000256" key="1">
    <source>
        <dbReference type="PROSITE-ProRule" id="PRU00169"/>
    </source>
</evidence>
<dbReference type="PROSITE" id="PS50930">
    <property type="entry name" value="HTH_LYTTR"/>
    <property type="match status" value="1"/>
</dbReference>
<dbReference type="KEGG" id="mgel:G5B37_14050"/>
<dbReference type="SMART" id="SM00448">
    <property type="entry name" value="REC"/>
    <property type="match status" value="1"/>
</dbReference>
<sequence>MYKLLVVEDDPFISRSIAATFREKDFSILGVAKSVVEATALIEKQKPDICLLDIQLKGDEDGTALGKRLDVLQIPYLYLTAQTDPTTLAAVSETHPLGYIVKPFTKASLWSSFSVVWNLYLAKKSEVFTVRVDGYLHKIPEADILYLEAYDNYCYLITSEKKLLLPKTLKAVRETLRAPFFYSPHRSYYINVNCITNLGTRTVEVAGVSLPLSEARRPDLLRIVR</sequence>
<dbReference type="AlphaFoldDB" id="A0A6G6GQ95"/>
<dbReference type="EMBL" id="CP049057">
    <property type="protein sequence ID" value="QIE60644.1"/>
    <property type="molecule type" value="Genomic_DNA"/>
</dbReference>
<feature type="modified residue" description="4-aspartylphosphate" evidence="1">
    <location>
        <position position="53"/>
    </location>
</feature>
<proteinExistence type="predicted"/>
<accession>A0A6G6GQ95</accession>
<dbReference type="GO" id="GO:0003677">
    <property type="term" value="F:DNA binding"/>
    <property type="evidence" value="ECO:0007669"/>
    <property type="project" value="InterPro"/>
</dbReference>
<dbReference type="Gene3D" id="3.40.50.2300">
    <property type="match status" value="1"/>
</dbReference>
<dbReference type="InterPro" id="IPR001789">
    <property type="entry name" value="Sig_transdc_resp-reg_receiver"/>
</dbReference>
<name>A0A6G6GQ95_9FLAO</name>
<dbReference type="Proteomes" id="UP000505306">
    <property type="component" value="Chromosome"/>
</dbReference>
<dbReference type="PANTHER" id="PTHR37299:SF1">
    <property type="entry name" value="STAGE 0 SPORULATION PROTEIN A HOMOLOG"/>
    <property type="match status" value="1"/>
</dbReference>
<reference evidence="4 5" key="1">
    <citation type="submission" date="2020-02" db="EMBL/GenBank/DDBJ databases">
        <title>Complete genome sequence of Flavobacteriaceae bacterium.</title>
        <authorList>
            <person name="Kim S.-J."/>
            <person name="Kim Y.-S."/>
            <person name="Kim K.-H."/>
        </authorList>
    </citation>
    <scope>NUCLEOTIDE SEQUENCE [LARGE SCALE GENOMIC DNA]</scope>
    <source>
        <strain evidence="4 5">RR4-40</strain>
    </source>
</reference>
<evidence type="ECO:0000259" key="3">
    <source>
        <dbReference type="PROSITE" id="PS50930"/>
    </source>
</evidence>
<dbReference type="Pfam" id="PF00072">
    <property type="entry name" value="Response_reg"/>
    <property type="match status" value="1"/>
</dbReference>
<evidence type="ECO:0000313" key="4">
    <source>
        <dbReference type="EMBL" id="QIE60644.1"/>
    </source>
</evidence>
<keyword evidence="5" id="KW-1185">Reference proteome</keyword>
<dbReference type="SUPFAM" id="SSF52172">
    <property type="entry name" value="CheY-like"/>
    <property type="match status" value="1"/>
</dbReference>
<dbReference type="PANTHER" id="PTHR37299">
    <property type="entry name" value="TRANSCRIPTIONAL REGULATOR-RELATED"/>
    <property type="match status" value="1"/>
</dbReference>
<dbReference type="InterPro" id="IPR007492">
    <property type="entry name" value="LytTR_DNA-bd_dom"/>
</dbReference>
<dbReference type="PROSITE" id="PS50110">
    <property type="entry name" value="RESPONSE_REGULATORY"/>
    <property type="match status" value="1"/>
</dbReference>
<organism evidence="4 5">
    <name type="scientific">Rasiella rasia</name>
    <dbReference type="NCBI Taxonomy" id="2744027"/>
    <lineage>
        <taxon>Bacteria</taxon>
        <taxon>Pseudomonadati</taxon>
        <taxon>Bacteroidota</taxon>
        <taxon>Flavobacteriia</taxon>
        <taxon>Flavobacteriales</taxon>
        <taxon>Flavobacteriaceae</taxon>
        <taxon>Rasiella</taxon>
    </lineage>
</organism>